<comment type="caution">
    <text evidence="2">The sequence shown here is derived from an EMBL/GenBank/DDBJ whole genome shotgun (WGS) entry which is preliminary data.</text>
</comment>
<evidence type="ECO:0000313" key="2">
    <source>
        <dbReference type="EMBL" id="ODA89610.1"/>
    </source>
</evidence>
<dbReference type="EMBL" id="LNZG01000045">
    <property type="protein sequence ID" value="ODA89610.1"/>
    <property type="molecule type" value="Genomic_DNA"/>
</dbReference>
<name>A0A1E2SIT0_LEIXY</name>
<reference evidence="2 3" key="1">
    <citation type="submission" date="2015-11" db="EMBL/GenBank/DDBJ databases">
        <authorList>
            <person name="Zhang Y."/>
            <person name="Guo Z."/>
        </authorList>
    </citation>
    <scope>NUCLEOTIDE SEQUENCE [LARGE SCALE GENOMIC DNA]</scope>
    <source>
        <strain evidence="3">gdw1</strain>
    </source>
</reference>
<organism evidence="2 3">
    <name type="scientific">Leifsonia xyli subsp. xyli</name>
    <dbReference type="NCBI Taxonomy" id="59736"/>
    <lineage>
        <taxon>Bacteria</taxon>
        <taxon>Bacillati</taxon>
        <taxon>Actinomycetota</taxon>
        <taxon>Actinomycetes</taxon>
        <taxon>Micrococcales</taxon>
        <taxon>Microbacteriaceae</taxon>
        <taxon>Leifsonia</taxon>
    </lineage>
</organism>
<dbReference type="RefSeq" id="WP_041767828.1">
    <property type="nucleotide sequence ID" value="NZ_LNZG01000045.1"/>
</dbReference>
<accession>A0A1E2SIT0</accession>
<sequence length="229" mass="24831">MKMTKLTRALAAATAAGALLAGCTVQGAKDGGGMTEDEALELPLERQYILAGERYVAVNERLADLQRELFADEWEDGGVSSEVAPGSGFSRGNDLIGDNRDNSYDYSVSRHHAVDGDIESLLREIARSWEAKGWEVSSERVLTARRVTTTDPDGYWFEAMAPGSDLSLTALSPVYWGAYDSLLTAIAARREAEREAGAPGTSIDHDESNKSRFLPGVYLPFPAWNALSP</sequence>
<evidence type="ECO:0000256" key="1">
    <source>
        <dbReference type="SAM" id="SignalP"/>
    </source>
</evidence>
<dbReference type="PROSITE" id="PS51257">
    <property type="entry name" value="PROKAR_LIPOPROTEIN"/>
    <property type="match status" value="1"/>
</dbReference>
<proteinExistence type="predicted"/>
<evidence type="ECO:0008006" key="4">
    <source>
        <dbReference type="Google" id="ProtNLM"/>
    </source>
</evidence>
<keyword evidence="1" id="KW-0732">Signal</keyword>
<dbReference type="AlphaFoldDB" id="A0A1E2SIT0"/>
<gene>
    <name evidence="2" type="ORF">ATY41_04870</name>
</gene>
<feature type="signal peptide" evidence="1">
    <location>
        <begin position="1"/>
        <end position="21"/>
    </location>
</feature>
<protein>
    <recommendedName>
        <fullName evidence="4">Secreted protein</fullName>
    </recommendedName>
</protein>
<feature type="chain" id="PRO_5038433904" description="Secreted protein" evidence="1">
    <location>
        <begin position="22"/>
        <end position="229"/>
    </location>
</feature>
<evidence type="ECO:0000313" key="3">
    <source>
        <dbReference type="Proteomes" id="UP000094426"/>
    </source>
</evidence>
<dbReference type="Proteomes" id="UP000094426">
    <property type="component" value="Unassembled WGS sequence"/>
</dbReference>